<dbReference type="InterPro" id="IPR036866">
    <property type="entry name" value="RibonucZ/Hydroxyglut_hydro"/>
</dbReference>
<name>A0A4U2MK88_9BACI</name>
<reference evidence="2 3" key="1">
    <citation type="journal article" date="2019" name="Environ. Microbiol.">
        <title>An active ?-lactamase is a part of an orchestrated cell wall stress resistance network of Bacillus subtilis and related rhizosphere species.</title>
        <authorList>
            <person name="Bucher T."/>
            <person name="Keren-Paz A."/>
            <person name="Hausser J."/>
            <person name="Olender T."/>
            <person name="Cytryn E."/>
            <person name="Kolodkin-Gal I."/>
        </authorList>
    </citation>
    <scope>NUCLEOTIDE SEQUENCE [LARGE SCALE GENOMIC DNA]</scope>
    <source>
        <strain evidence="2 3">I71</strain>
    </source>
</reference>
<dbReference type="Proteomes" id="UP000306037">
    <property type="component" value="Unassembled WGS sequence"/>
</dbReference>
<sequence length="241" mass="25667">GDATFIKSPSGETILIDAGNNGKGKVVANYLKGLGFQTIDYMIATHPDADHVGGLDEVLYAMNVKNVYAPKVSHTTQTFKDFLTAVANKGLTIKEAKSGVTLPINGLNSQFLAPVKEYGNDLNEWSAVLKVTHGSKSFLFTGDAESKSEKDMVLAHGSNLKSDVLKPGHHGSKTSSSQPFLDAVKPSIAMISAGAGNRYGHPTQETLAKLNAMSVNVYRTDLNGTVVINSDGSKISVRTER</sequence>
<evidence type="ECO:0000313" key="2">
    <source>
        <dbReference type="EMBL" id="TKH11533.1"/>
    </source>
</evidence>
<feature type="domain" description="Metallo-beta-lactamase" evidence="1">
    <location>
        <begin position="1"/>
        <end position="195"/>
    </location>
</feature>
<dbReference type="EMBL" id="SZOM01000236">
    <property type="protein sequence ID" value="TKH11533.1"/>
    <property type="molecule type" value="Genomic_DNA"/>
</dbReference>
<dbReference type="CDD" id="cd07731">
    <property type="entry name" value="ComA-like_MBL-fold"/>
    <property type="match status" value="1"/>
</dbReference>
<dbReference type="SMART" id="SM00849">
    <property type="entry name" value="Lactamase_B"/>
    <property type="match status" value="1"/>
</dbReference>
<dbReference type="RefSeq" id="WP_137053307.1">
    <property type="nucleotide sequence ID" value="NZ_SZOM01000236.1"/>
</dbReference>
<feature type="non-terminal residue" evidence="2">
    <location>
        <position position="1"/>
    </location>
</feature>
<dbReference type="AlphaFoldDB" id="A0A4U2MK88"/>
<dbReference type="InterPro" id="IPR001279">
    <property type="entry name" value="Metallo-B-lactamas"/>
</dbReference>
<comment type="caution">
    <text evidence="2">The sequence shown here is derived from an EMBL/GenBank/DDBJ whole genome shotgun (WGS) entry which is preliminary data.</text>
</comment>
<accession>A0A4U2MK88</accession>
<dbReference type="Pfam" id="PF00753">
    <property type="entry name" value="Lactamase_B"/>
    <property type="match status" value="1"/>
</dbReference>
<dbReference type="PANTHER" id="PTHR30619">
    <property type="entry name" value="DNA INTERNALIZATION/COMPETENCE PROTEIN COMEC/REC2"/>
    <property type="match status" value="1"/>
</dbReference>
<dbReference type="InterPro" id="IPR035681">
    <property type="entry name" value="ComA-like_MBL"/>
</dbReference>
<keyword evidence="2" id="KW-0378">Hydrolase</keyword>
<organism evidence="2 3">
    <name type="scientific">Bacillus wiedmannii</name>
    <dbReference type="NCBI Taxonomy" id="1890302"/>
    <lineage>
        <taxon>Bacteria</taxon>
        <taxon>Bacillati</taxon>
        <taxon>Bacillota</taxon>
        <taxon>Bacilli</taxon>
        <taxon>Bacillales</taxon>
        <taxon>Bacillaceae</taxon>
        <taxon>Bacillus</taxon>
        <taxon>Bacillus cereus group</taxon>
    </lineage>
</organism>
<dbReference type="InterPro" id="IPR052159">
    <property type="entry name" value="Competence_DNA_uptake"/>
</dbReference>
<gene>
    <name evidence="2" type="ORF">FC694_23715</name>
</gene>
<dbReference type="Gene3D" id="3.60.15.10">
    <property type="entry name" value="Ribonuclease Z/Hydroxyacylglutathione hydrolase-like"/>
    <property type="match status" value="1"/>
</dbReference>
<proteinExistence type="predicted"/>
<protein>
    <submittedName>
        <fullName evidence="2">MBL fold metallo-hydrolase</fullName>
    </submittedName>
</protein>
<dbReference type="SUPFAM" id="SSF56281">
    <property type="entry name" value="Metallo-hydrolase/oxidoreductase"/>
    <property type="match status" value="1"/>
</dbReference>
<dbReference type="GO" id="GO:0016787">
    <property type="term" value="F:hydrolase activity"/>
    <property type="evidence" value="ECO:0007669"/>
    <property type="project" value="UniProtKB-KW"/>
</dbReference>
<evidence type="ECO:0000259" key="1">
    <source>
        <dbReference type="SMART" id="SM00849"/>
    </source>
</evidence>
<dbReference type="PANTHER" id="PTHR30619:SF7">
    <property type="entry name" value="BETA-LACTAMASE DOMAIN PROTEIN"/>
    <property type="match status" value="1"/>
</dbReference>
<evidence type="ECO:0000313" key="3">
    <source>
        <dbReference type="Proteomes" id="UP000306037"/>
    </source>
</evidence>